<dbReference type="EMBL" id="QKZV01000001">
    <property type="protein sequence ID" value="PZX65558.1"/>
    <property type="molecule type" value="Genomic_DNA"/>
</dbReference>
<dbReference type="CDD" id="cd02238">
    <property type="entry name" value="cupin_KdgF"/>
    <property type="match status" value="1"/>
</dbReference>
<feature type="domain" description="Cupin type-2" evidence="1">
    <location>
        <begin position="34"/>
        <end position="98"/>
    </location>
</feature>
<dbReference type="InterPro" id="IPR052535">
    <property type="entry name" value="Bacilysin_H2HPP_isomerase"/>
</dbReference>
<dbReference type="InterPro" id="IPR013096">
    <property type="entry name" value="Cupin_2"/>
</dbReference>
<keyword evidence="3" id="KW-1185">Reference proteome</keyword>
<dbReference type="InterPro" id="IPR014710">
    <property type="entry name" value="RmlC-like_jellyroll"/>
</dbReference>
<protein>
    <submittedName>
        <fullName evidence="2">Cupin domain-containing protein</fullName>
    </submittedName>
</protein>
<organism evidence="2 3">
    <name type="scientific">Hydrotalea sandarakina</name>
    <dbReference type="NCBI Taxonomy" id="1004304"/>
    <lineage>
        <taxon>Bacteria</taxon>
        <taxon>Pseudomonadati</taxon>
        <taxon>Bacteroidota</taxon>
        <taxon>Chitinophagia</taxon>
        <taxon>Chitinophagales</taxon>
        <taxon>Chitinophagaceae</taxon>
        <taxon>Hydrotalea</taxon>
    </lineage>
</organism>
<accession>A0A2W7RXR8</accession>
<dbReference type="InterPro" id="IPR011051">
    <property type="entry name" value="RmlC_Cupin_sf"/>
</dbReference>
<comment type="caution">
    <text evidence="2">The sequence shown here is derived from an EMBL/GenBank/DDBJ whole genome shotgun (WGS) entry which is preliminary data.</text>
</comment>
<dbReference type="SUPFAM" id="SSF51182">
    <property type="entry name" value="RmlC-like cupins"/>
    <property type="match status" value="1"/>
</dbReference>
<dbReference type="PANTHER" id="PTHR40112:SF1">
    <property type="entry name" value="H2HPP ISOMERASE"/>
    <property type="match status" value="1"/>
</dbReference>
<dbReference type="OrthoDB" id="9811153at2"/>
<dbReference type="RefSeq" id="WP_111293045.1">
    <property type="nucleotide sequence ID" value="NZ_QKZV01000001.1"/>
</dbReference>
<gene>
    <name evidence="2" type="ORF">LX80_00046</name>
</gene>
<evidence type="ECO:0000313" key="3">
    <source>
        <dbReference type="Proteomes" id="UP000249720"/>
    </source>
</evidence>
<dbReference type="Gene3D" id="2.60.120.10">
    <property type="entry name" value="Jelly Rolls"/>
    <property type="match status" value="1"/>
</dbReference>
<evidence type="ECO:0000259" key="1">
    <source>
        <dbReference type="Pfam" id="PF07883"/>
    </source>
</evidence>
<proteinExistence type="predicted"/>
<dbReference type="PANTHER" id="PTHR40112">
    <property type="entry name" value="H2HPP ISOMERASE"/>
    <property type="match status" value="1"/>
</dbReference>
<dbReference type="Pfam" id="PF07883">
    <property type="entry name" value="Cupin_2"/>
    <property type="match status" value="1"/>
</dbReference>
<evidence type="ECO:0000313" key="2">
    <source>
        <dbReference type="EMBL" id="PZX65558.1"/>
    </source>
</evidence>
<sequence length="108" mass="12104">MPLIELNHLPEKEIVPGYKARFIHTGTNTFSYLQVKAGSHLGLHHHPHQQIAHVLEGTFQLTVDGIAYTLQPGQVMVIPPNVPHEGLAITNCSLLDVFYPEREDYKAL</sequence>
<reference evidence="2 3" key="1">
    <citation type="submission" date="2018-06" db="EMBL/GenBank/DDBJ databases">
        <title>Genomic Encyclopedia of Archaeal and Bacterial Type Strains, Phase II (KMG-II): from individual species to whole genera.</title>
        <authorList>
            <person name="Goeker M."/>
        </authorList>
    </citation>
    <scope>NUCLEOTIDE SEQUENCE [LARGE SCALE GENOMIC DNA]</scope>
    <source>
        <strain evidence="2 3">DSM 23241</strain>
    </source>
</reference>
<dbReference type="Proteomes" id="UP000249720">
    <property type="component" value="Unassembled WGS sequence"/>
</dbReference>
<dbReference type="AlphaFoldDB" id="A0A2W7RXR8"/>
<name>A0A2W7RXR8_9BACT</name>